<protein>
    <submittedName>
        <fullName evidence="2">SET domain-containing protein</fullName>
    </submittedName>
</protein>
<evidence type="ECO:0000259" key="1">
    <source>
        <dbReference type="PROSITE" id="PS50280"/>
    </source>
</evidence>
<name>A0A3N4KIJ8_9PEZI</name>
<feature type="domain" description="SET" evidence="1">
    <location>
        <begin position="9"/>
        <end position="127"/>
    </location>
</feature>
<gene>
    <name evidence="2" type="ORF">P167DRAFT_509671</name>
</gene>
<dbReference type="OrthoDB" id="3180714at2759"/>
<dbReference type="SMART" id="SM00317">
    <property type="entry name" value="SET"/>
    <property type="match status" value="1"/>
</dbReference>
<keyword evidence="3" id="KW-1185">Reference proteome</keyword>
<dbReference type="InterPro" id="IPR046341">
    <property type="entry name" value="SET_dom_sf"/>
</dbReference>
<dbReference type="InParanoid" id="A0A3N4KIJ8"/>
<organism evidence="2 3">
    <name type="scientific">Morchella conica CCBAS932</name>
    <dbReference type="NCBI Taxonomy" id="1392247"/>
    <lineage>
        <taxon>Eukaryota</taxon>
        <taxon>Fungi</taxon>
        <taxon>Dikarya</taxon>
        <taxon>Ascomycota</taxon>
        <taxon>Pezizomycotina</taxon>
        <taxon>Pezizomycetes</taxon>
        <taxon>Pezizales</taxon>
        <taxon>Morchellaceae</taxon>
        <taxon>Morchella</taxon>
    </lineage>
</organism>
<proteinExistence type="predicted"/>
<dbReference type="EMBL" id="ML119144">
    <property type="protein sequence ID" value="RPB10340.1"/>
    <property type="molecule type" value="Genomic_DNA"/>
</dbReference>
<dbReference type="CDD" id="cd10540">
    <property type="entry name" value="SET_SpSet7-like"/>
    <property type="match status" value="1"/>
</dbReference>
<dbReference type="PROSITE" id="PS50280">
    <property type="entry name" value="SET"/>
    <property type="match status" value="1"/>
</dbReference>
<reference evidence="2 3" key="1">
    <citation type="journal article" date="2018" name="Nat. Ecol. Evol.">
        <title>Pezizomycetes genomes reveal the molecular basis of ectomycorrhizal truffle lifestyle.</title>
        <authorList>
            <person name="Murat C."/>
            <person name="Payen T."/>
            <person name="Noel B."/>
            <person name="Kuo A."/>
            <person name="Morin E."/>
            <person name="Chen J."/>
            <person name="Kohler A."/>
            <person name="Krizsan K."/>
            <person name="Balestrini R."/>
            <person name="Da Silva C."/>
            <person name="Montanini B."/>
            <person name="Hainaut M."/>
            <person name="Levati E."/>
            <person name="Barry K.W."/>
            <person name="Belfiori B."/>
            <person name="Cichocki N."/>
            <person name="Clum A."/>
            <person name="Dockter R.B."/>
            <person name="Fauchery L."/>
            <person name="Guy J."/>
            <person name="Iotti M."/>
            <person name="Le Tacon F."/>
            <person name="Lindquist E.A."/>
            <person name="Lipzen A."/>
            <person name="Malagnac F."/>
            <person name="Mello A."/>
            <person name="Molinier V."/>
            <person name="Miyauchi S."/>
            <person name="Poulain J."/>
            <person name="Riccioni C."/>
            <person name="Rubini A."/>
            <person name="Sitrit Y."/>
            <person name="Splivallo R."/>
            <person name="Traeger S."/>
            <person name="Wang M."/>
            <person name="Zifcakova L."/>
            <person name="Wipf D."/>
            <person name="Zambonelli A."/>
            <person name="Paolocci F."/>
            <person name="Nowrousian M."/>
            <person name="Ottonello S."/>
            <person name="Baldrian P."/>
            <person name="Spatafora J.W."/>
            <person name="Henrissat B."/>
            <person name="Nagy L.G."/>
            <person name="Aury J.M."/>
            <person name="Wincker P."/>
            <person name="Grigoriev I.V."/>
            <person name="Bonfante P."/>
            <person name="Martin F.M."/>
        </authorList>
    </citation>
    <scope>NUCLEOTIDE SEQUENCE [LARGE SCALE GENOMIC DNA]</scope>
    <source>
        <strain evidence="2 3">CCBAS932</strain>
    </source>
</reference>
<accession>A0A3N4KIJ8</accession>
<dbReference type="STRING" id="1392247.A0A3N4KIJ8"/>
<dbReference type="AlphaFoldDB" id="A0A3N4KIJ8"/>
<dbReference type="Gene3D" id="2.170.270.10">
    <property type="entry name" value="SET domain"/>
    <property type="match status" value="1"/>
</dbReference>
<sequence>MSVPLQRIDCLKLILDTPKGRGVFAAKRIEAGTIIDTAPVIILTVEEFDKYIQHSKLLNYSYNWPKRCRSSGKSVMHQAIVLGLGSMFNHSSIRQNVGWKRNLGAEVVVYSTLRDIEEGEELLISYGACLTFEDVEAKQARSDDEDGQDILSRIDV</sequence>
<dbReference type="InterPro" id="IPR001214">
    <property type="entry name" value="SET_dom"/>
</dbReference>
<evidence type="ECO:0000313" key="2">
    <source>
        <dbReference type="EMBL" id="RPB10340.1"/>
    </source>
</evidence>
<dbReference type="Pfam" id="PF00856">
    <property type="entry name" value="SET"/>
    <property type="match status" value="1"/>
</dbReference>
<dbReference type="Proteomes" id="UP000277580">
    <property type="component" value="Unassembled WGS sequence"/>
</dbReference>
<evidence type="ECO:0000313" key="3">
    <source>
        <dbReference type="Proteomes" id="UP000277580"/>
    </source>
</evidence>
<dbReference type="SUPFAM" id="SSF82199">
    <property type="entry name" value="SET domain"/>
    <property type="match status" value="1"/>
</dbReference>